<name>A0A4Y7Q6N1_9AGAM</name>
<dbReference type="GO" id="GO:0000813">
    <property type="term" value="C:ESCRT I complex"/>
    <property type="evidence" value="ECO:0007669"/>
    <property type="project" value="TreeGrafter"/>
</dbReference>
<evidence type="ECO:0000256" key="4">
    <source>
        <dbReference type="ARBA" id="ARBA00022753"/>
    </source>
</evidence>
<evidence type="ECO:0000259" key="7">
    <source>
        <dbReference type="PROSITE" id="PS51314"/>
    </source>
</evidence>
<dbReference type="InterPro" id="IPR037202">
    <property type="entry name" value="ESCRT_assembly_dom"/>
</dbReference>
<evidence type="ECO:0000256" key="6">
    <source>
        <dbReference type="PROSITE-ProRule" id="PRU00646"/>
    </source>
</evidence>
<dbReference type="PANTHER" id="PTHR13678">
    <property type="entry name" value="VACUOLAR PROTEIN SORTING-ASSOCIATED PROTEIN 37"/>
    <property type="match status" value="1"/>
</dbReference>
<dbReference type="GO" id="GO:0006612">
    <property type="term" value="P:protein targeting to membrane"/>
    <property type="evidence" value="ECO:0007669"/>
    <property type="project" value="TreeGrafter"/>
</dbReference>
<dbReference type="InterPro" id="IPR009851">
    <property type="entry name" value="Mod_r"/>
</dbReference>
<proteinExistence type="inferred from homology"/>
<comment type="subcellular location">
    <subcellularLocation>
        <location evidence="1">Endosome</location>
    </subcellularLocation>
</comment>
<evidence type="ECO:0000256" key="1">
    <source>
        <dbReference type="ARBA" id="ARBA00004177"/>
    </source>
</evidence>
<comment type="similarity">
    <text evidence="2">Belongs to the VPS37 family.</text>
</comment>
<keyword evidence="5 6" id="KW-0653">Protein transport</keyword>
<dbReference type="Proteomes" id="UP000294933">
    <property type="component" value="Unassembled WGS sequence"/>
</dbReference>
<reference evidence="8 9" key="1">
    <citation type="submission" date="2018-06" db="EMBL/GenBank/DDBJ databases">
        <title>A transcriptomic atlas of mushroom development highlights an independent origin of complex multicellularity.</title>
        <authorList>
            <consortium name="DOE Joint Genome Institute"/>
            <person name="Krizsan K."/>
            <person name="Almasi E."/>
            <person name="Merenyi Z."/>
            <person name="Sahu N."/>
            <person name="Viragh M."/>
            <person name="Koszo T."/>
            <person name="Mondo S."/>
            <person name="Kiss B."/>
            <person name="Balint B."/>
            <person name="Kues U."/>
            <person name="Barry K."/>
            <person name="Hegedus J.C."/>
            <person name="Henrissat B."/>
            <person name="Johnson J."/>
            <person name="Lipzen A."/>
            <person name="Ohm R."/>
            <person name="Nagy I."/>
            <person name="Pangilinan J."/>
            <person name="Yan J."/>
            <person name="Xiong Y."/>
            <person name="Grigoriev I.V."/>
            <person name="Hibbett D.S."/>
            <person name="Nagy L.G."/>
        </authorList>
    </citation>
    <scope>NUCLEOTIDE SEQUENCE [LARGE SCALE GENOMIC DNA]</scope>
    <source>
        <strain evidence="8 9">SZMC22713</strain>
    </source>
</reference>
<dbReference type="GO" id="GO:0043162">
    <property type="term" value="P:ubiquitin-dependent protein catabolic process via the multivesicular body sorting pathway"/>
    <property type="evidence" value="ECO:0007669"/>
    <property type="project" value="TreeGrafter"/>
</dbReference>
<dbReference type="AlphaFoldDB" id="A0A4Y7Q6N1"/>
<dbReference type="PANTHER" id="PTHR13678:SF2">
    <property type="entry name" value="VACUOLAR PROTEIN SORTING-ASSOCIATED PROTEIN 37A"/>
    <property type="match status" value="1"/>
</dbReference>
<protein>
    <recommendedName>
        <fullName evidence="7">VPS37 C-terminal domain-containing protein</fullName>
    </recommendedName>
</protein>
<evidence type="ECO:0000256" key="3">
    <source>
        <dbReference type="ARBA" id="ARBA00022448"/>
    </source>
</evidence>
<keyword evidence="9" id="KW-1185">Reference proteome</keyword>
<dbReference type="VEuPathDB" id="FungiDB:BD410DRAFT_897743"/>
<accession>A0A4Y7Q6N1</accession>
<gene>
    <name evidence="8" type="ORF">BD410DRAFT_897743</name>
</gene>
<dbReference type="OrthoDB" id="10260857at2759"/>
<feature type="domain" description="VPS37 C-terminal" evidence="7">
    <location>
        <begin position="86"/>
        <end position="179"/>
    </location>
</feature>
<dbReference type="EMBL" id="ML170171">
    <property type="protein sequence ID" value="TDL23303.1"/>
    <property type="molecule type" value="Genomic_DNA"/>
</dbReference>
<sequence>MASPLLTEYPELSHLSREDLEDLLNDPAYFQAFFHSLPRVKAVLDGQVELGLANETVAKSNLSLQERLYALRQETNDAFTEAKSLEARWAQVDREQKELYQRYNQQFLLMRLRHATTAQDDASEALASSFVQHTPSAGETNGKDVDDFVKEFKELRKTYHKRVMWGDKWAAGKVLWRDD</sequence>
<keyword evidence="4" id="KW-0967">Endosome</keyword>
<evidence type="ECO:0000256" key="5">
    <source>
        <dbReference type="ARBA" id="ARBA00022927"/>
    </source>
</evidence>
<dbReference type="InterPro" id="IPR029012">
    <property type="entry name" value="Helix_hairpin_bin_sf"/>
</dbReference>
<dbReference type="Pfam" id="PF07200">
    <property type="entry name" value="Mod_r"/>
    <property type="match status" value="1"/>
</dbReference>
<dbReference type="PROSITE" id="PS51314">
    <property type="entry name" value="VPS37_C"/>
    <property type="match status" value="1"/>
</dbReference>
<organism evidence="8 9">
    <name type="scientific">Rickenella mellea</name>
    <dbReference type="NCBI Taxonomy" id="50990"/>
    <lineage>
        <taxon>Eukaryota</taxon>
        <taxon>Fungi</taxon>
        <taxon>Dikarya</taxon>
        <taxon>Basidiomycota</taxon>
        <taxon>Agaricomycotina</taxon>
        <taxon>Agaricomycetes</taxon>
        <taxon>Hymenochaetales</taxon>
        <taxon>Rickenellaceae</taxon>
        <taxon>Rickenella</taxon>
    </lineage>
</organism>
<keyword evidence="3 6" id="KW-0813">Transport</keyword>
<evidence type="ECO:0000313" key="8">
    <source>
        <dbReference type="EMBL" id="TDL23303.1"/>
    </source>
</evidence>
<dbReference type="SUPFAM" id="SSF140111">
    <property type="entry name" value="Endosomal sorting complex assembly domain"/>
    <property type="match status" value="1"/>
</dbReference>
<evidence type="ECO:0000313" key="9">
    <source>
        <dbReference type="Proteomes" id="UP000294933"/>
    </source>
</evidence>
<dbReference type="Gene3D" id="1.10.287.660">
    <property type="entry name" value="Helix hairpin bin"/>
    <property type="match status" value="1"/>
</dbReference>
<dbReference type="GO" id="GO:0006623">
    <property type="term" value="P:protein targeting to vacuole"/>
    <property type="evidence" value="ECO:0007669"/>
    <property type="project" value="TreeGrafter"/>
</dbReference>
<dbReference type="STRING" id="50990.A0A4Y7Q6N1"/>
<evidence type="ECO:0000256" key="2">
    <source>
        <dbReference type="ARBA" id="ARBA00007617"/>
    </source>
</evidence>